<keyword evidence="2" id="KW-1185">Reference proteome</keyword>
<evidence type="ECO:0000313" key="1">
    <source>
        <dbReference type="EMBL" id="RZS80178.1"/>
    </source>
</evidence>
<accession>A0A4Q7NB37</accession>
<gene>
    <name evidence="1" type="ORF">EV189_3659</name>
</gene>
<evidence type="ECO:0000313" key="2">
    <source>
        <dbReference type="Proteomes" id="UP000293638"/>
    </source>
</evidence>
<name>A0A4Q7NB37_9ACTN</name>
<sequence length="35" mass="3946">MLRKVLDSGSERMTQLLDVLPKPAPVQARPGEWLL</sequence>
<dbReference type="EMBL" id="SGXD01000005">
    <property type="protein sequence ID" value="RZS80178.1"/>
    <property type="molecule type" value="Genomic_DNA"/>
</dbReference>
<proteinExistence type="predicted"/>
<comment type="caution">
    <text evidence="1">The sequence shown here is derived from an EMBL/GenBank/DDBJ whole genome shotgun (WGS) entry which is preliminary data.</text>
</comment>
<dbReference type="Proteomes" id="UP000293638">
    <property type="component" value="Unassembled WGS sequence"/>
</dbReference>
<organism evidence="1 2">
    <name type="scientific">Motilibacter rhizosphaerae</name>
    <dbReference type="NCBI Taxonomy" id="598652"/>
    <lineage>
        <taxon>Bacteria</taxon>
        <taxon>Bacillati</taxon>
        <taxon>Actinomycetota</taxon>
        <taxon>Actinomycetes</taxon>
        <taxon>Motilibacterales</taxon>
        <taxon>Motilibacteraceae</taxon>
        <taxon>Motilibacter</taxon>
    </lineage>
</organism>
<dbReference type="AlphaFoldDB" id="A0A4Q7NB37"/>
<protein>
    <submittedName>
        <fullName evidence="1">Uncharacterized protein</fullName>
    </submittedName>
</protein>
<reference evidence="1 2" key="1">
    <citation type="submission" date="2019-02" db="EMBL/GenBank/DDBJ databases">
        <title>Genomic Encyclopedia of Type Strains, Phase IV (KMG-IV): sequencing the most valuable type-strain genomes for metagenomic binning, comparative biology and taxonomic classification.</title>
        <authorList>
            <person name="Goeker M."/>
        </authorList>
    </citation>
    <scope>NUCLEOTIDE SEQUENCE [LARGE SCALE GENOMIC DNA]</scope>
    <source>
        <strain evidence="1 2">DSM 45622</strain>
    </source>
</reference>